<dbReference type="InterPro" id="IPR002123">
    <property type="entry name" value="Plipid/glycerol_acylTrfase"/>
</dbReference>
<evidence type="ECO:0000313" key="5">
    <source>
        <dbReference type="EMBL" id="SBN38541.1"/>
    </source>
</evidence>
<evidence type="ECO:0000313" key="6">
    <source>
        <dbReference type="EMBL" id="SCQ77840.1"/>
    </source>
</evidence>
<evidence type="ECO:0000259" key="4">
    <source>
        <dbReference type="SMART" id="SM00563"/>
    </source>
</evidence>
<dbReference type="SMART" id="SM00563">
    <property type="entry name" value="PlsC"/>
    <property type="match status" value="1"/>
</dbReference>
<name>A0A2C7AT78_9ACTN</name>
<dbReference type="PANTHER" id="PTHR10434">
    <property type="entry name" value="1-ACYL-SN-GLYCEROL-3-PHOSPHATE ACYLTRANSFERASE"/>
    <property type="match status" value="1"/>
</dbReference>
<keyword evidence="1 5" id="KW-0808">Transferase</keyword>
<dbReference type="Proteomes" id="UP000250080">
    <property type="component" value="Chromosome I"/>
</dbReference>
<dbReference type="EMBL" id="LT618793">
    <property type="protein sequence ID" value="SCQ77840.1"/>
    <property type="molecule type" value="Genomic_DNA"/>
</dbReference>
<proteinExistence type="predicted"/>
<accession>A0A2C7AT78</accession>
<dbReference type="CDD" id="cd07989">
    <property type="entry name" value="LPLAT_AGPAT-like"/>
    <property type="match status" value="1"/>
</dbReference>
<evidence type="ECO:0000256" key="1">
    <source>
        <dbReference type="ARBA" id="ARBA00022679"/>
    </source>
</evidence>
<dbReference type="PANTHER" id="PTHR10434:SF55">
    <property type="entry name" value="POSSIBLE ACYLTRANSFERASE"/>
    <property type="match status" value="1"/>
</dbReference>
<organism evidence="5">
    <name type="scientific">Propionibacterium freudenreichii</name>
    <dbReference type="NCBI Taxonomy" id="1744"/>
    <lineage>
        <taxon>Bacteria</taxon>
        <taxon>Bacillati</taxon>
        <taxon>Actinomycetota</taxon>
        <taxon>Actinomycetes</taxon>
        <taxon>Propionibacteriales</taxon>
        <taxon>Propionibacteriaceae</taxon>
        <taxon>Propionibacterium</taxon>
    </lineage>
</organism>
<protein>
    <submittedName>
        <fullName evidence="5">1-acylglycerol-3-phosphate O-acyltransferase, putayive</fullName>
    </submittedName>
</protein>
<reference evidence="5" key="1">
    <citation type="submission" date="2016-05" db="EMBL/GenBank/DDBJ databases">
        <authorList>
            <person name="Lavstsen T."/>
            <person name="Jespersen J.S."/>
        </authorList>
    </citation>
    <scope>NUCLEOTIDE SEQUENCE</scope>
    <source>
        <strain evidence="5">PFRJS10</strain>
    </source>
</reference>
<dbReference type="GO" id="GO:0003841">
    <property type="term" value="F:1-acylglycerol-3-phosphate O-acyltransferase activity"/>
    <property type="evidence" value="ECO:0007669"/>
    <property type="project" value="TreeGrafter"/>
</dbReference>
<feature type="region of interest" description="Disordered" evidence="3">
    <location>
        <begin position="245"/>
        <end position="267"/>
    </location>
</feature>
<feature type="compositionally biased region" description="Basic residues" evidence="3">
    <location>
        <begin position="250"/>
        <end position="259"/>
    </location>
</feature>
<evidence type="ECO:0000256" key="2">
    <source>
        <dbReference type="ARBA" id="ARBA00023315"/>
    </source>
</evidence>
<dbReference type="EMBL" id="LT576035">
    <property type="protein sequence ID" value="SBN38541.1"/>
    <property type="molecule type" value="Genomic_DNA"/>
</dbReference>
<dbReference type="AlphaFoldDB" id="A0A2C7AT78"/>
<evidence type="ECO:0000256" key="3">
    <source>
        <dbReference type="SAM" id="MobiDB-lite"/>
    </source>
</evidence>
<keyword evidence="2 5" id="KW-0012">Acyltransferase</keyword>
<gene>
    <name evidence="5" type="ORF">PFR_JS10_898</name>
    <name evidence="6" type="ORF">PFR_JS23_926</name>
</gene>
<dbReference type="Pfam" id="PF01553">
    <property type="entry name" value="Acyltransferase"/>
    <property type="match status" value="1"/>
</dbReference>
<sequence length="267" mass="29213">MVAMNSDVAPDRRLYLGRLGRANHEPANRTFRFAARLAGVILRPIARLHLSGQENLPTTGAAIIVPNHLCDLDPLVVGYFLVWGGRWPHFLARANLFTMPVLGRLLRALEQIPVERGSVSAAGSLAEAQHELEAGKVVIVYPEGTFTYDPDEWPMAGHTGAARLALRTGAPVVPIGQWGANFIIPPRHKRRPKLLGRSDVTVHAGARLDLADLVARGESDRHAVHDATVRIMDAITHEVSAVRDLPAPHGRWHPGRKKRVDPAQAVL</sequence>
<reference evidence="6 7" key="2">
    <citation type="submission" date="2016-09" db="EMBL/GenBank/DDBJ databases">
        <authorList>
            <person name="Laine KS P."/>
        </authorList>
    </citation>
    <scope>NUCLEOTIDE SEQUENCE [LARGE SCALE GENOMIC DNA]</scope>
    <source>
        <strain evidence="6">PFRJS-23</strain>
    </source>
</reference>
<dbReference type="SUPFAM" id="SSF69593">
    <property type="entry name" value="Glycerol-3-phosphate (1)-acyltransferase"/>
    <property type="match status" value="1"/>
</dbReference>
<evidence type="ECO:0000313" key="7">
    <source>
        <dbReference type="Proteomes" id="UP000250080"/>
    </source>
</evidence>
<dbReference type="GO" id="GO:0006654">
    <property type="term" value="P:phosphatidic acid biosynthetic process"/>
    <property type="evidence" value="ECO:0007669"/>
    <property type="project" value="TreeGrafter"/>
</dbReference>
<dbReference type="GO" id="GO:0005886">
    <property type="term" value="C:plasma membrane"/>
    <property type="evidence" value="ECO:0007669"/>
    <property type="project" value="TreeGrafter"/>
</dbReference>
<feature type="domain" description="Phospholipid/glycerol acyltransferase" evidence="4">
    <location>
        <begin position="62"/>
        <end position="180"/>
    </location>
</feature>